<proteinExistence type="predicted"/>
<evidence type="ECO:0000313" key="3">
    <source>
        <dbReference type="Proteomes" id="UP000018721"/>
    </source>
</evidence>
<accession>V9ERU6</accession>
<dbReference type="Proteomes" id="UP000018721">
    <property type="component" value="Unassembled WGS sequence"/>
</dbReference>
<dbReference type="PANTHER" id="PTHR37558">
    <property type="entry name" value="HTH CENPB-TYPE DOMAIN-CONTAINING PROTEIN"/>
    <property type="match status" value="1"/>
</dbReference>
<name>V9ERU6_PHYNI</name>
<dbReference type="PANTHER" id="PTHR37558:SF1">
    <property type="entry name" value="HTH CENPB-TYPE DOMAIN-CONTAINING PROTEIN"/>
    <property type="match status" value="1"/>
</dbReference>
<feature type="compositionally biased region" description="Basic and acidic residues" evidence="1">
    <location>
        <begin position="41"/>
        <end position="51"/>
    </location>
</feature>
<sequence>MELVIFTGAGTSKSFAYLPGLQHGLRDFEESGKRGTPAPESDTRDGFVREEDSQDQYGPPSFGSSYLDEDSTSEGSREGSDSNERAPRLNDSRSEARDDAEPPKQRSFSNAVPPEDIPSKSKRKKFTNADDVALLRQVQADMPFKAAKGGVMASWDSLANNLKTLKNFSKKDIISGKSAQARFNTLVISYRKFDRKSEGASDIDQRYAEKRQLLDDLVSQFDEHERDEARRTRELKDKLAAEENAGKVMRDAGLKRMKEHMQADREKKAKQWEADNADRYKQWQEEREERQAERKLRLQRVQMEQIESA</sequence>
<reference evidence="2 3" key="1">
    <citation type="submission" date="2013-11" db="EMBL/GenBank/DDBJ databases">
        <title>The Genome Sequence of Phytophthora parasitica P1569.</title>
        <authorList>
            <consortium name="The Broad Institute Genomics Platform"/>
            <person name="Russ C."/>
            <person name="Tyler B."/>
            <person name="Panabieres F."/>
            <person name="Shan W."/>
            <person name="Tripathy S."/>
            <person name="Grunwald N."/>
            <person name="Machado M."/>
            <person name="Johnson C.S."/>
            <person name="Arredondo F."/>
            <person name="Hong C."/>
            <person name="Coffey M."/>
            <person name="Young S.K."/>
            <person name="Zeng Q."/>
            <person name="Gargeya S."/>
            <person name="Fitzgerald M."/>
            <person name="Abouelleil A."/>
            <person name="Alvarado L."/>
            <person name="Chapman S.B."/>
            <person name="Gainer-Dewar J."/>
            <person name="Goldberg J."/>
            <person name="Griggs A."/>
            <person name="Gujja S."/>
            <person name="Hansen M."/>
            <person name="Howarth C."/>
            <person name="Imamovic A."/>
            <person name="Ireland A."/>
            <person name="Larimer J."/>
            <person name="McCowan C."/>
            <person name="Murphy C."/>
            <person name="Pearson M."/>
            <person name="Poon T.W."/>
            <person name="Priest M."/>
            <person name="Roberts A."/>
            <person name="Saif S."/>
            <person name="Shea T."/>
            <person name="Sykes S."/>
            <person name="Wortman J."/>
            <person name="Nusbaum C."/>
            <person name="Birren B."/>
        </authorList>
    </citation>
    <scope>NUCLEOTIDE SEQUENCE [LARGE SCALE GENOMIC DNA]</scope>
    <source>
        <strain evidence="2 3">P1569</strain>
    </source>
</reference>
<organism evidence="2 3">
    <name type="scientific">Phytophthora nicotianae P1569</name>
    <dbReference type="NCBI Taxonomy" id="1317065"/>
    <lineage>
        <taxon>Eukaryota</taxon>
        <taxon>Sar</taxon>
        <taxon>Stramenopiles</taxon>
        <taxon>Oomycota</taxon>
        <taxon>Peronosporomycetes</taxon>
        <taxon>Peronosporales</taxon>
        <taxon>Peronosporaceae</taxon>
        <taxon>Phytophthora</taxon>
    </lineage>
</organism>
<dbReference type="HOGENOM" id="CLU_901587_0_0_1"/>
<dbReference type="EMBL" id="ANIZ01002170">
    <property type="protein sequence ID" value="ETI41990.1"/>
    <property type="molecule type" value="Genomic_DNA"/>
</dbReference>
<feature type="compositionally biased region" description="Basic and acidic residues" evidence="1">
    <location>
        <begin position="75"/>
        <end position="104"/>
    </location>
</feature>
<evidence type="ECO:0000313" key="2">
    <source>
        <dbReference type="EMBL" id="ETI41990.1"/>
    </source>
</evidence>
<protein>
    <recommendedName>
        <fullName evidence="4">Myb-like domain-containing protein</fullName>
    </recommendedName>
</protein>
<dbReference type="AlphaFoldDB" id="V9ERU6"/>
<evidence type="ECO:0000256" key="1">
    <source>
        <dbReference type="SAM" id="MobiDB-lite"/>
    </source>
</evidence>
<keyword evidence="3" id="KW-1185">Reference proteome</keyword>
<gene>
    <name evidence="2" type="ORF">F443_12831</name>
</gene>
<evidence type="ECO:0008006" key="4">
    <source>
        <dbReference type="Google" id="ProtNLM"/>
    </source>
</evidence>
<comment type="caution">
    <text evidence="2">The sequence shown here is derived from an EMBL/GenBank/DDBJ whole genome shotgun (WGS) entry which is preliminary data.</text>
</comment>
<feature type="region of interest" description="Disordered" evidence="1">
    <location>
        <begin position="225"/>
        <end position="293"/>
    </location>
</feature>
<feature type="region of interest" description="Disordered" evidence="1">
    <location>
        <begin position="27"/>
        <end position="130"/>
    </location>
</feature>